<comment type="caution">
    <text evidence="3">The sequence shown here is derived from an EMBL/GenBank/DDBJ whole genome shotgun (WGS) entry which is preliminary data.</text>
</comment>
<protein>
    <submittedName>
        <fullName evidence="3">Universal stress protein</fullName>
    </submittedName>
</protein>
<dbReference type="EMBL" id="VORB01000001">
    <property type="protein sequence ID" value="TXC85353.1"/>
    <property type="molecule type" value="Genomic_DNA"/>
</dbReference>
<dbReference type="InterPro" id="IPR014729">
    <property type="entry name" value="Rossmann-like_a/b/a_fold"/>
</dbReference>
<dbReference type="Gene3D" id="3.40.50.620">
    <property type="entry name" value="HUPs"/>
    <property type="match status" value="2"/>
</dbReference>
<comment type="similarity">
    <text evidence="1">Belongs to the universal stress protein A family.</text>
</comment>
<dbReference type="PANTHER" id="PTHR46268:SF6">
    <property type="entry name" value="UNIVERSAL STRESS PROTEIN UP12"/>
    <property type="match status" value="1"/>
</dbReference>
<dbReference type="OrthoDB" id="9788959at2"/>
<keyword evidence="4" id="KW-1185">Reference proteome</keyword>
<sequence length="277" mass="30728">MSRRKLLVATDFTKVAECAINHAAYTAKATNSEVWLIHIISDESERSEAERKLEDEIKLVKEISKDLVVETVVRAGSIFEDIKGFAEEIHASLIFMGTHGMKGMQFITGSNALKVVKESQVPFIVVQEKLMKEGGYDDIIVPVTLDSATKQKFAYAAALGSYFGATIHLITAYEPDEDYGHRVKLNLKYASKYFSEREVKHTITHGKHSGGKFADEIAELGREKNADLITIMNLSELGIFNRLGSQLEQRVITNAEKIPVLVVNPKDSTVYSGVFAG</sequence>
<proteinExistence type="inferred from homology"/>
<dbReference type="CDD" id="cd00293">
    <property type="entry name" value="USP-like"/>
    <property type="match status" value="2"/>
</dbReference>
<organism evidence="3 4">
    <name type="scientific">Luteibaculum oceani</name>
    <dbReference type="NCBI Taxonomy" id="1294296"/>
    <lineage>
        <taxon>Bacteria</taxon>
        <taxon>Pseudomonadati</taxon>
        <taxon>Bacteroidota</taxon>
        <taxon>Flavobacteriia</taxon>
        <taxon>Flavobacteriales</taxon>
        <taxon>Luteibaculaceae</taxon>
        <taxon>Luteibaculum</taxon>
    </lineage>
</organism>
<name>A0A5C6VIT7_9FLAO</name>
<evidence type="ECO:0000313" key="3">
    <source>
        <dbReference type="EMBL" id="TXC85353.1"/>
    </source>
</evidence>
<feature type="domain" description="UspA" evidence="2">
    <location>
        <begin position="3"/>
        <end position="126"/>
    </location>
</feature>
<gene>
    <name evidence="3" type="ORF">FRX97_01640</name>
</gene>
<dbReference type="InterPro" id="IPR006015">
    <property type="entry name" value="Universal_stress_UspA"/>
</dbReference>
<reference evidence="3 4" key="1">
    <citation type="submission" date="2019-08" db="EMBL/GenBank/DDBJ databases">
        <title>Genome of Luteibaculum oceani JCM 18817.</title>
        <authorList>
            <person name="Bowman J.P."/>
        </authorList>
    </citation>
    <scope>NUCLEOTIDE SEQUENCE [LARGE SCALE GENOMIC DNA]</scope>
    <source>
        <strain evidence="3 4">JCM 18817</strain>
    </source>
</reference>
<dbReference type="RefSeq" id="WP_147012707.1">
    <property type="nucleotide sequence ID" value="NZ_VORB01000001.1"/>
</dbReference>
<dbReference type="Proteomes" id="UP000321168">
    <property type="component" value="Unassembled WGS sequence"/>
</dbReference>
<dbReference type="Pfam" id="PF00582">
    <property type="entry name" value="Usp"/>
    <property type="match status" value="2"/>
</dbReference>
<dbReference type="SUPFAM" id="SSF52402">
    <property type="entry name" value="Adenine nucleotide alpha hydrolases-like"/>
    <property type="match status" value="2"/>
</dbReference>
<dbReference type="PANTHER" id="PTHR46268">
    <property type="entry name" value="STRESS RESPONSE PROTEIN NHAX"/>
    <property type="match status" value="1"/>
</dbReference>
<dbReference type="AlphaFoldDB" id="A0A5C6VIT7"/>
<dbReference type="PRINTS" id="PR01438">
    <property type="entry name" value="UNVRSLSTRESS"/>
</dbReference>
<evidence type="ECO:0000259" key="2">
    <source>
        <dbReference type="Pfam" id="PF00582"/>
    </source>
</evidence>
<evidence type="ECO:0000313" key="4">
    <source>
        <dbReference type="Proteomes" id="UP000321168"/>
    </source>
</evidence>
<evidence type="ECO:0000256" key="1">
    <source>
        <dbReference type="ARBA" id="ARBA00008791"/>
    </source>
</evidence>
<dbReference type="InterPro" id="IPR006016">
    <property type="entry name" value="UspA"/>
</dbReference>
<accession>A0A5C6VIT7</accession>
<feature type="domain" description="UspA" evidence="2">
    <location>
        <begin position="136"/>
        <end position="263"/>
    </location>
</feature>